<protein>
    <submittedName>
        <fullName evidence="3">CUB domain-containing protein</fullName>
    </submittedName>
</protein>
<reference evidence="1 2" key="2">
    <citation type="submission" date="2018-11" db="EMBL/GenBank/DDBJ databases">
        <authorList>
            <consortium name="Pathogen Informatics"/>
        </authorList>
    </citation>
    <scope>NUCLEOTIDE SEQUENCE [LARGE SCALE GENOMIC DNA]</scope>
    <source>
        <strain evidence="1">Dakar</strain>
        <strain evidence="2">Dakar, Senegal</strain>
    </source>
</reference>
<dbReference type="AlphaFoldDB" id="A0A183KHN3"/>
<accession>A0A183KHN3</accession>
<evidence type="ECO:0000313" key="1">
    <source>
        <dbReference type="EMBL" id="VDP56694.1"/>
    </source>
</evidence>
<gene>
    <name evidence="1" type="ORF">SCUD_LOCUS14534</name>
</gene>
<dbReference type="Proteomes" id="UP000279833">
    <property type="component" value="Unassembled WGS sequence"/>
</dbReference>
<evidence type="ECO:0000313" key="3">
    <source>
        <dbReference type="WBParaSite" id="SCUD_0001453701-mRNA-1"/>
    </source>
</evidence>
<organism evidence="3">
    <name type="scientific">Schistosoma curassoni</name>
    <dbReference type="NCBI Taxonomy" id="6186"/>
    <lineage>
        <taxon>Eukaryota</taxon>
        <taxon>Metazoa</taxon>
        <taxon>Spiralia</taxon>
        <taxon>Lophotrochozoa</taxon>
        <taxon>Platyhelminthes</taxon>
        <taxon>Trematoda</taxon>
        <taxon>Digenea</taxon>
        <taxon>Strigeidida</taxon>
        <taxon>Schistosomatoidea</taxon>
        <taxon>Schistosomatidae</taxon>
        <taxon>Schistosoma</taxon>
    </lineage>
</organism>
<dbReference type="EMBL" id="UZAK01036796">
    <property type="protein sequence ID" value="VDP56694.1"/>
    <property type="molecule type" value="Genomic_DNA"/>
</dbReference>
<dbReference type="WBParaSite" id="SCUD_0001453701-mRNA-1">
    <property type="protein sequence ID" value="SCUD_0001453701-mRNA-1"/>
    <property type="gene ID" value="SCUD_0001453701"/>
</dbReference>
<keyword evidence="2" id="KW-1185">Reference proteome</keyword>
<name>A0A183KHN3_9TREM</name>
<sequence length="97" mass="11453">LIYELEGSQLEYLKRHSLIGTQQIYKECSIKSNQISLPNLSITLYTDNGNELSYGHPYLGYEIIQSNCHFIFNFKILFVINEWMMKNEILFINPMKN</sequence>
<dbReference type="STRING" id="6186.A0A183KHN3"/>
<proteinExistence type="predicted"/>
<evidence type="ECO:0000313" key="2">
    <source>
        <dbReference type="Proteomes" id="UP000279833"/>
    </source>
</evidence>
<reference evidence="3" key="1">
    <citation type="submission" date="2016-06" db="UniProtKB">
        <authorList>
            <consortium name="WormBaseParasite"/>
        </authorList>
    </citation>
    <scope>IDENTIFICATION</scope>
</reference>